<evidence type="ECO:0000259" key="1">
    <source>
        <dbReference type="Pfam" id="PF14297"/>
    </source>
</evidence>
<name>A0A9D2DCE3_9BACT</name>
<comment type="caution">
    <text evidence="2">The sequence shown here is derived from an EMBL/GenBank/DDBJ whole genome shotgun (WGS) entry which is preliminary data.</text>
</comment>
<dbReference type="EMBL" id="DXCC01000003">
    <property type="protein sequence ID" value="HIZ14466.1"/>
    <property type="molecule type" value="Genomic_DNA"/>
</dbReference>
<proteinExistence type="predicted"/>
<gene>
    <name evidence="2" type="ORF">H9816_00925</name>
</gene>
<accession>A0A9D2DCE3</accession>
<feature type="domain" description="Lin1244/Lin1753-like N-terminal" evidence="1">
    <location>
        <begin position="6"/>
        <end position="89"/>
    </location>
</feature>
<reference evidence="2" key="2">
    <citation type="submission" date="2021-04" db="EMBL/GenBank/DDBJ databases">
        <authorList>
            <person name="Gilroy R."/>
        </authorList>
    </citation>
    <scope>NUCLEOTIDE SEQUENCE</scope>
    <source>
        <strain evidence="2">ChiHjej11B10-19426</strain>
    </source>
</reference>
<organism evidence="2 3">
    <name type="scientific">Candidatus Tidjanibacter faecipullorum</name>
    <dbReference type="NCBI Taxonomy" id="2838766"/>
    <lineage>
        <taxon>Bacteria</taxon>
        <taxon>Pseudomonadati</taxon>
        <taxon>Bacteroidota</taxon>
        <taxon>Bacteroidia</taxon>
        <taxon>Bacteroidales</taxon>
        <taxon>Rikenellaceae</taxon>
        <taxon>Tidjanibacter</taxon>
    </lineage>
</organism>
<protein>
    <submittedName>
        <fullName evidence="2">DUF4373 domain-containing protein</fullName>
    </submittedName>
</protein>
<dbReference type="Proteomes" id="UP000824014">
    <property type="component" value="Unassembled WGS sequence"/>
</dbReference>
<dbReference type="InterPro" id="IPR025400">
    <property type="entry name" value="Lin1244/Lin1753-like_N"/>
</dbReference>
<reference evidence="2" key="1">
    <citation type="journal article" date="2021" name="PeerJ">
        <title>Extensive microbial diversity within the chicken gut microbiome revealed by metagenomics and culture.</title>
        <authorList>
            <person name="Gilroy R."/>
            <person name="Ravi A."/>
            <person name="Getino M."/>
            <person name="Pursley I."/>
            <person name="Horton D.L."/>
            <person name="Alikhan N.F."/>
            <person name="Baker D."/>
            <person name="Gharbi K."/>
            <person name="Hall N."/>
            <person name="Watson M."/>
            <person name="Adriaenssens E.M."/>
            <person name="Foster-Nyarko E."/>
            <person name="Jarju S."/>
            <person name="Secka A."/>
            <person name="Antonio M."/>
            <person name="Oren A."/>
            <person name="Chaudhuri R.R."/>
            <person name="La Ragione R."/>
            <person name="Hildebrand F."/>
            <person name="Pallen M.J."/>
        </authorList>
    </citation>
    <scope>NUCLEOTIDE SEQUENCE</scope>
    <source>
        <strain evidence="2">ChiHjej11B10-19426</strain>
    </source>
</reference>
<sequence length="155" mass="17685">MKDAYYFPHDYNAKDDPKCERLLYEMGQEGYGIFWTLIEVLRAQPDYTYPMANLPIVARKYNADEDKLRRVIDGYGLFVVTDDQHFCSESRTAGRLPAGGMIRFAREGSNRFAGLVTEKVVEMLADTRDFGPWIVQVAIRSMAVATRGMPCPVRC</sequence>
<evidence type="ECO:0000313" key="3">
    <source>
        <dbReference type="Proteomes" id="UP000824014"/>
    </source>
</evidence>
<dbReference type="AlphaFoldDB" id="A0A9D2DCE3"/>
<evidence type="ECO:0000313" key="2">
    <source>
        <dbReference type="EMBL" id="HIZ14466.1"/>
    </source>
</evidence>
<dbReference type="Pfam" id="PF14297">
    <property type="entry name" value="Lin1244_N"/>
    <property type="match status" value="1"/>
</dbReference>